<accession>A0ABQ9U453</accession>
<keyword evidence="3" id="KW-1185">Reference proteome</keyword>
<evidence type="ECO:0000313" key="3">
    <source>
        <dbReference type="Proteomes" id="UP001266305"/>
    </source>
</evidence>
<proteinExistence type="predicted"/>
<organism evidence="2 3">
    <name type="scientific">Saguinus oedipus</name>
    <name type="common">Cotton-top tamarin</name>
    <name type="synonym">Oedipomidas oedipus</name>
    <dbReference type="NCBI Taxonomy" id="9490"/>
    <lineage>
        <taxon>Eukaryota</taxon>
        <taxon>Metazoa</taxon>
        <taxon>Chordata</taxon>
        <taxon>Craniata</taxon>
        <taxon>Vertebrata</taxon>
        <taxon>Euteleostomi</taxon>
        <taxon>Mammalia</taxon>
        <taxon>Eutheria</taxon>
        <taxon>Euarchontoglires</taxon>
        <taxon>Primates</taxon>
        <taxon>Haplorrhini</taxon>
        <taxon>Platyrrhini</taxon>
        <taxon>Cebidae</taxon>
        <taxon>Callitrichinae</taxon>
        <taxon>Saguinus</taxon>
    </lineage>
</organism>
<comment type="caution">
    <text evidence="2">The sequence shown here is derived from an EMBL/GenBank/DDBJ whole genome shotgun (WGS) entry which is preliminary data.</text>
</comment>
<protein>
    <submittedName>
        <fullName evidence="2">Uncharacterized protein</fullName>
    </submittedName>
</protein>
<sequence length="62" mass="6311">MPTLDGASGTGKMTSPLDVGSGRTSSPSAIAVDVHVTLPKSGPGAETDSETQCRKRSSEVQH</sequence>
<feature type="region of interest" description="Disordered" evidence="1">
    <location>
        <begin position="1"/>
        <end position="62"/>
    </location>
</feature>
<feature type="compositionally biased region" description="Basic and acidic residues" evidence="1">
    <location>
        <begin position="51"/>
        <end position="62"/>
    </location>
</feature>
<dbReference type="Proteomes" id="UP001266305">
    <property type="component" value="Unassembled WGS sequence"/>
</dbReference>
<dbReference type="EMBL" id="JASSZA010000016">
    <property type="protein sequence ID" value="KAK2091847.1"/>
    <property type="molecule type" value="Genomic_DNA"/>
</dbReference>
<gene>
    <name evidence="2" type="ORF">P7K49_031131</name>
</gene>
<reference evidence="2 3" key="1">
    <citation type="submission" date="2023-05" db="EMBL/GenBank/DDBJ databases">
        <title>B98-5 Cell Line De Novo Hybrid Assembly: An Optical Mapping Approach.</title>
        <authorList>
            <person name="Kananen K."/>
            <person name="Auerbach J.A."/>
            <person name="Kautto E."/>
            <person name="Blachly J.S."/>
        </authorList>
    </citation>
    <scope>NUCLEOTIDE SEQUENCE [LARGE SCALE GENOMIC DNA]</scope>
    <source>
        <strain evidence="2">B95-8</strain>
        <tissue evidence="2">Cell line</tissue>
    </source>
</reference>
<name>A0ABQ9U453_SAGOE</name>
<evidence type="ECO:0000313" key="2">
    <source>
        <dbReference type="EMBL" id="KAK2091847.1"/>
    </source>
</evidence>
<evidence type="ECO:0000256" key="1">
    <source>
        <dbReference type="SAM" id="MobiDB-lite"/>
    </source>
</evidence>